<dbReference type="EMBL" id="JABCRI010000001">
    <property type="protein sequence ID" value="KAF8412569.1"/>
    <property type="molecule type" value="Genomic_DNA"/>
</dbReference>
<evidence type="ECO:0000313" key="4">
    <source>
        <dbReference type="Proteomes" id="UP000655225"/>
    </source>
</evidence>
<feature type="compositionally biased region" description="Gly residues" evidence="1">
    <location>
        <begin position="16"/>
        <end position="25"/>
    </location>
</feature>
<feature type="region of interest" description="Disordered" evidence="1">
    <location>
        <begin position="1"/>
        <end position="65"/>
    </location>
</feature>
<evidence type="ECO:0000256" key="1">
    <source>
        <dbReference type="SAM" id="MobiDB-lite"/>
    </source>
</evidence>
<organism evidence="3 4">
    <name type="scientific">Tetracentron sinense</name>
    <name type="common">Spur-leaf</name>
    <dbReference type="NCBI Taxonomy" id="13715"/>
    <lineage>
        <taxon>Eukaryota</taxon>
        <taxon>Viridiplantae</taxon>
        <taxon>Streptophyta</taxon>
        <taxon>Embryophyta</taxon>
        <taxon>Tracheophyta</taxon>
        <taxon>Spermatophyta</taxon>
        <taxon>Magnoliopsida</taxon>
        <taxon>Trochodendrales</taxon>
        <taxon>Trochodendraceae</taxon>
        <taxon>Tetracentron</taxon>
    </lineage>
</organism>
<dbReference type="Proteomes" id="UP000655225">
    <property type="component" value="Unassembled WGS sequence"/>
</dbReference>
<protein>
    <submittedName>
        <fullName evidence="3">Uncharacterized protein</fullName>
    </submittedName>
</protein>
<comment type="caution">
    <text evidence="3">The sequence shown here is derived from an EMBL/GenBank/DDBJ whole genome shotgun (WGS) entry which is preliminary data.</text>
</comment>
<keyword evidence="2" id="KW-0812">Transmembrane</keyword>
<keyword evidence="2" id="KW-0472">Membrane</keyword>
<feature type="compositionally biased region" description="Low complexity" evidence="1">
    <location>
        <begin position="1"/>
        <end position="12"/>
    </location>
</feature>
<keyword evidence="4" id="KW-1185">Reference proteome</keyword>
<name>A0A834ZRR4_TETSI</name>
<sequence length="154" mass="16987">MQRQSLGSPGSKLHSHGGGGGGGGGGKEEKLGEEEQKRKDGGASLTEKEEEIKTEKLHRSSSRTEKSIHLIPILTIFCLLVLYLCSYDPPPKDLANFNGFRLPSTPIDSTEISKFGRFLEVEKGDVLATQSHRSLQEVGKDVRKPRFHRKIGDF</sequence>
<dbReference type="AlphaFoldDB" id="A0A834ZRR4"/>
<keyword evidence="2" id="KW-1133">Transmembrane helix</keyword>
<evidence type="ECO:0000256" key="2">
    <source>
        <dbReference type="SAM" id="Phobius"/>
    </source>
</evidence>
<gene>
    <name evidence="3" type="ORF">HHK36_000538</name>
</gene>
<dbReference type="OMA" id="HDPSQND"/>
<evidence type="ECO:0000313" key="3">
    <source>
        <dbReference type="EMBL" id="KAF8412569.1"/>
    </source>
</evidence>
<feature type="compositionally biased region" description="Basic and acidic residues" evidence="1">
    <location>
        <begin position="26"/>
        <end position="65"/>
    </location>
</feature>
<accession>A0A834ZRR4</accession>
<dbReference type="PANTHER" id="PTHR35297:SF2">
    <property type="entry name" value="PROTEIN, PUTATIVE-RELATED"/>
    <property type="match status" value="1"/>
</dbReference>
<dbReference type="OrthoDB" id="783427at2759"/>
<dbReference type="PANTHER" id="PTHR35297">
    <property type="entry name" value="PROTEIN, PUTATIVE-RELATED"/>
    <property type="match status" value="1"/>
</dbReference>
<reference evidence="3 4" key="1">
    <citation type="submission" date="2020-04" db="EMBL/GenBank/DDBJ databases">
        <title>Plant Genome Project.</title>
        <authorList>
            <person name="Zhang R.-G."/>
        </authorList>
    </citation>
    <scope>NUCLEOTIDE SEQUENCE [LARGE SCALE GENOMIC DNA]</scope>
    <source>
        <strain evidence="3">YNK0</strain>
        <tissue evidence="3">Leaf</tissue>
    </source>
</reference>
<feature type="transmembrane region" description="Helical" evidence="2">
    <location>
        <begin position="67"/>
        <end position="84"/>
    </location>
</feature>
<proteinExistence type="predicted"/>